<accession>A0A6L9SF53</accession>
<evidence type="ECO:0000256" key="7">
    <source>
        <dbReference type="RuleBase" id="RU363032"/>
    </source>
</evidence>
<evidence type="ECO:0000256" key="2">
    <source>
        <dbReference type="ARBA" id="ARBA00022448"/>
    </source>
</evidence>
<proteinExistence type="inferred from homology"/>
<dbReference type="PROSITE" id="PS50928">
    <property type="entry name" value="ABC_TM1"/>
    <property type="match status" value="1"/>
</dbReference>
<keyword evidence="6 7" id="KW-0472">Membrane</keyword>
<feature type="transmembrane region" description="Helical" evidence="7">
    <location>
        <begin position="146"/>
        <end position="167"/>
    </location>
</feature>
<evidence type="ECO:0000256" key="5">
    <source>
        <dbReference type="ARBA" id="ARBA00022989"/>
    </source>
</evidence>
<evidence type="ECO:0000256" key="4">
    <source>
        <dbReference type="ARBA" id="ARBA00022692"/>
    </source>
</evidence>
<feature type="transmembrane region" description="Helical" evidence="7">
    <location>
        <begin position="107"/>
        <end position="126"/>
    </location>
</feature>
<dbReference type="InterPro" id="IPR000515">
    <property type="entry name" value="MetI-like"/>
</dbReference>
<gene>
    <name evidence="9" type="ORF">G1H10_24300</name>
</gene>
<sequence>MREGPAFRWFRRAGLTFLTLFTVLPLYVVVSSSIKPLADVEGTFSWIPERVTLAPYLDAWTTVPLARYVANTLVVSLASAALSLPVAVLAAYALARFAFAGRRAFRLVVLSTQMVPGILFLVPLFLLFTQVHAWFGVELVGSRPGLVITFLTFSLPLSIWMLTGYLAGLPREIEEAAMVDGLGYVGVVWRIVVPLATPAIVAVGVFAFIIGWGEVLFASVLTDSETRTLSIGLRGFASESTVQWNQLMAAAVLASLPVVLGFLLLQRHLMRGLASGLAP</sequence>
<dbReference type="CDD" id="cd06261">
    <property type="entry name" value="TM_PBP2"/>
    <property type="match status" value="1"/>
</dbReference>
<evidence type="ECO:0000256" key="6">
    <source>
        <dbReference type="ARBA" id="ARBA00023136"/>
    </source>
</evidence>
<keyword evidence="5 7" id="KW-1133">Transmembrane helix</keyword>
<dbReference type="Gene3D" id="1.10.3720.10">
    <property type="entry name" value="MetI-like"/>
    <property type="match status" value="1"/>
</dbReference>
<keyword evidence="2 7" id="KW-0813">Transport</keyword>
<dbReference type="InterPro" id="IPR035906">
    <property type="entry name" value="MetI-like_sf"/>
</dbReference>
<dbReference type="InterPro" id="IPR050901">
    <property type="entry name" value="BP-dep_ABC_trans_perm"/>
</dbReference>
<evidence type="ECO:0000256" key="1">
    <source>
        <dbReference type="ARBA" id="ARBA00004651"/>
    </source>
</evidence>
<dbReference type="EMBL" id="JAAGOA010000021">
    <property type="protein sequence ID" value="NEE03294.1"/>
    <property type="molecule type" value="Genomic_DNA"/>
</dbReference>
<feature type="transmembrane region" description="Helical" evidence="7">
    <location>
        <begin position="247"/>
        <end position="265"/>
    </location>
</feature>
<keyword evidence="3" id="KW-1003">Cell membrane</keyword>
<dbReference type="GO" id="GO:0005886">
    <property type="term" value="C:plasma membrane"/>
    <property type="evidence" value="ECO:0007669"/>
    <property type="project" value="UniProtKB-SubCell"/>
</dbReference>
<keyword evidence="4 7" id="KW-0812">Transmembrane</keyword>
<name>A0A6L9SF53_9ACTN</name>
<comment type="subcellular location">
    <subcellularLocation>
        <location evidence="1 7">Cell membrane</location>
        <topology evidence="1 7">Multi-pass membrane protein</topology>
    </subcellularLocation>
</comment>
<evidence type="ECO:0000313" key="9">
    <source>
        <dbReference type="EMBL" id="NEE03294.1"/>
    </source>
</evidence>
<dbReference type="AlphaFoldDB" id="A0A6L9SF53"/>
<comment type="caution">
    <text evidence="9">The sequence shown here is derived from an EMBL/GenBank/DDBJ whole genome shotgun (WGS) entry which is preliminary data.</text>
</comment>
<feature type="transmembrane region" description="Helical" evidence="7">
    <location>
        <begin position="73"/>
        <end position="95"/>
    </location>
</feature>
<dbReference type="SUPFAM" id="SSF161098">
    <property type="entry name" value="MetI-like"/>
    <property type="match status" value="1"/>
</dbReference>
<comment type="similarity">
    <text evidence="7">Belongs to the binding-protein-dependent transport system permease family.</text>
</comment>
<dbReference type="PANTHER" id="PTHR32243:SF18">
    <property type="entry name" value="INNER MEMBRANE ABC TRANSPORTER PERMEASE PROTEIN YCJP"/>
    <property type="match status" value="1"/>
</dbReference>
<dbReference type="Proteomes" id="UP000475214">
    <property type="component" value="Unassembled WGS sequence"/>
</dbReference>
<keyword evidence="10" id="KW-1185">Reference proteome</keyword>
<organism evidence="9 10">
    <name type="scientific">Phytoactinopolyspora halotolerans</name>
    <dbReference type="NCBI Taxonomy" id="1981512"/>
    <lineage>
        <taxon>Bacteria</taxon>
        <taxon>Bacillati</taxon>
        <taxon>Actinomycetota</taxon>
        <taxon>Actinomycetes</taxon>
        <taxon>Jiangellales</taxon>
        <taxon>Jiangellaceae</taxon>
        <taxon>Phytoactinopolyspora</taxon>
    </lineage>
</organism>
<dbReference type="Pfam" id="PF00528">
    <property type="entry name" value="BPD_transp_1"/>
    <property type="match status" value="1"/>
</dbReference>
<dbReference type="GO" id="GO:0055085">
    <property type="term" value="P:transmembrane transport"/>
    <property type="evidence" value="ECO:0007669"/>
    <property type="project" value="InterPro"/>
</dbReference>
<protein>
    <submittedName>
        <fullName evidence="9">Carbohydrate ABC transporter permease</fullName>
    </submittedName>
</protein>
<feature type="domain" description="ABC transmembrane type-1" evidence="8">
    <location>
        <begin position="69"/>
        <end position="265"/>
    </location>
</feature>
<evidence type="ECO:0000259" key="8">
    <source>
        <dbReference type="PROSITE" id="PS50928"/>
    </source>
</evidence>
<evidence type="ECO:0000313" key="10">
    <source>
        <dbReference type="Proteomes" id="UP000475214"/>
    </source>
</evidence>
<dbReference type="RefSeq" id="WP_163742854.1">
    <property type="nucleotide sequence ID" value="NZ_JAAGOA010000021.1"/>
</dbReference>
<evidence type="ECO:0000256" key="3">
    <source>
        <dbReference type="ARBA" id="ARBA00022475"/>
    </source>
</evidence>
<feature type="transmembrane region" description="Helical" evidence="7">
    <location>
        <begin position="187"/>
        <end position="212"/>
    </location>
</feature>
<dbReference type="PANTHER" id="PTHR32243">
    <property type="entry name" value="MALTOSE TRANSPORT SYSTEM PERMEASE-RELATED"/>
    <property type="match status" value="1"/>
</dbReference>
<reference evidence="9 10" key="1">
    <citation type="submission" date="2020-02" db="EMBL/GenBank/DDBJ databases">
        <authorList>
            <person name="Li X.-J."/>
            <person name="Han X.-M."/>
        </authorList>
    </citation>
    <scope>NUCLEOTIDE SEQUENCE [LARGE SCALE GENOMIC DNA]</scope>
    <source>
        <strain evidence="9 10">CCTCC AB 2017055</strain>
    </source>
</reference>